<accession>A0A1H7UX14</accession>
<keyword evidence="1" id="KW-1133">Transmembrane helix</keyword>
<dbReference type="EMBL" id="FOBS01000002">
    <property type="protein sequence ID" value="SEM01384.1"/>
    <property type="molecule type" value="Genomic_DNA"/>
</dbReference>
<dbReference type="Proteomes" id="UP000198744">
    <property type="component" value="Unassembled WGS sequence"/>
</dbReference>
<proteinExistence type="predicted"/>
<feature type="transmembrane region" description="Helical" evidence="1">
    <location>
        <begin position="12"/>
        <end position="32"/>
    </location>
</feature>
<keyword evidence="1" id="KW-0812">Transmembrane</keyword>
<dbReference type="RefSeq" id="WP_139198185.1">
    <property type="nucleotide sequence ID" value="NZ_FOBS01000002.1"/>
</dbReference>
<sequence>MSMKKIWRVLKYILSIGLLLFIVLVGVGWYSYHENETARKNSAFIQSLERTEQNHGDVIKLLFEGLTKVDDKDAQLVTAWLKKRQNRGEQPYLYLIGIYSGLQSNQRSKLHGLEYLAKAALVYRVDAAKCGDPSANQAVPILESSLGVNLIRNNLKNHPEMRKKIILSALDYEEKSYPRPAPLWICAHGMGYGNPAPGENDFQAHRQKTRAQFESWF</sequence>
<organism evidence="2 3">
    <name type="scientific">Syntrophus gentianae</name>
    <dbReference type="NCBI Taxonomy" id="43775"/>
    <lineage>
        <taxon>Bacteria</taxon>
        <taxon>Pseudomonadati</taxon>
        <taxon>Thermodesulfobacteriota</taxon>
        <taxon>Syntrophia</taxon>
        <taxon>Syntrophales</taxon>
        <taxon>Syntrophaceae</taxon>
        <taxon>Syntrophus</taxon>
    </lineage>
</organism>
<keyword evidence="1" id="KW-0472">Membrane</keyword>
<dbReference type="AlphaFoldDB" id="A0A1H7UX14"/>
<evidence type="ECO:0000313" key="2">
    <source>
        <dbReference type="EMBL" id="SEM01384.1"/>
    </source>
</evidence>
<keyword evidence="3" id="KW-1185">Reference proteome</keyword>
<reference evidence="2 3" key="1">
    <citation type="submission" date="2016-10" db="EMBL/GenBank/DDBJ databases">
        <authorList>
            <person name="de Groot N.N."/>
        </authorList>
    </citation>
    <scope>NUCLEOTIDE SEQUENCE [LARGE SCALE GENOMIC DNA]</scope>
    <source>
        <strain evidence="2 3">DSM 8423</strain>
    </source>
</reference>
<name>A0A1H7UX14_9BACT</name>
<dbReference type="STRING" id="43775.SAMN04489760_102159"/>
<gene>
    <name evidence="2" type="ORF">SAMN04489760_102159</name>
</gene>
<protein>
    <submittedName>
        <fullName evidence="2">Uncharacterized protein</fullName>
    </submittedName>
</protein>
<evidence type="ECO:0000313" key="3">
    <source>
        <dbReference type="Proteomes" id="UP000198744"/>
    </source>
</evidence>
<evidence type="ECO:0000256" key="1">
    <source>
        <dbReference type="SAM" id="Phobius"/>
    </source>
</evidence>